<accession>A0ABP8ALB9</accession>
<evidence type="ECO:0000313" key="1">
    <source>
        <dbReference type="EMBL" id="GAA4185840.1"/>
    </source>
</evidence>
<name>A0ABP8ALB9_9MICO</name>
<organism evidence="1 2">
    <name type="scientific">Gryllotalpicola kribbensis</name>
    <dbReference type="NCBI Taxonomy" id="993084"/>
    <lineage>
        <taxon>Bacteria</taxon>
        <taxon>Bacillati</taxon>
        <taxon>Actinomycetota</taxon>
        <taxon>Actinomycetes</taxon>
        <taxon>Micrococcales</taxon>
        <taxon>Microbacteriaceae</taxon>
        <taxon>Gryllotalpicola</taxon>
    </lineage>
</organism>
<protein>
    <submittedName>
        <fullName evidence="1">Uncharacterized protein</fullName>
    </submittedName>
</protein>
<dbReference type="Proteomes" id="UP001500213">
    <property type="component" value="Unassembled WGS sequence"/>
</dbReference>
<reference evidence="2" key="1">
    <citation type="journal article" date="2019" name="Int. J. Syst. Evol. Microbiol.">
        <title>The Global Catalogue of Microorganisms (GCM) 10K type strain sequencing project: providing services to taxonomists for standard genome sequencing and annotation.</title>
        <authorList>
            <consortium name="The Broad Institute Genomics Platform"/>
            <consortium name="The Broad Institute Genome Sequencing Center for Infectious Disease"/>
            <person name="Wu L."/>
            <person name="Ma J."/>
        </authorList>
    </citation>
    <scope>NUCLEOTIDE SEQUENCE [LARGE SCALE GENOMIC DNA]</scope>
    <source>
        <strain evidence="2">JCM 17593</strain>
    </source>
</reference>
<gene>
    <name evidence="1" type="ORF">GCM10022288_08500</name>
</gene>
<sequence length="106" mass="11102">MASSRGVAHLSRELVNKLVGIVTDPALPAQRKLDQAAATLDRVVRDAESPAASARHTLVSALDDAISTASELARGGAGRPDVEARVRAKLVEALREVPGVSVERGR</sequence>
<proteinExistence type="predicted"/>
<keyword evidence="2" id="KW-1185">Reference proteome</keyword>
<dbReference type="RefSeq" id="WP_344774145.1">
    <property type="nucleotide sequence ID" value="NZ_BAABBX010000005.1"/>
</dbReference>
<dbReference type="EMBL" id="BAABBX010000005">
    <property type="protein sequence ID" value="GAA4185840.1"/>
    <property type="molecule type" value="Genomic_DNA"/>
</dbReference>
<comment type="caution">
    <text evidence="1">The sequence shown here is derived from an EMBL/GenBank/DDBJ whole genome shotgun (WGS) entry which is preliminary data.</text>
</comment>
<evidence type="ECO:0000313" key="2">
    <source>
        <dbReference type="Proteomes" id="UP001500213"/>
    </source>
</evidence>